<gene>
    <name evidence="1" type="ORF">N0F65_006552</name>
</gene>
<dbReference type="AlphaFoldDB" id="A0AAV2YQ70"/>
<keyword evidence="2" id="KW-1185">Reference proteome</keyword>
<evidence type="ECO:0000313" key="2">
    <source>
        <dbReference type="Proteomes" id="UP001146120"/>
    </source>
</evidence>
<reference evidence="1" key="1">
    <citation type="submission" date="2022-11" db="EMBL/GenBank/DDBJ databases">
        <authorList>
            <person name="Morgan W.R."/>
            <person name="Tartar A."/>
        </authorList>
    </citation>
    <scope>NUCLEOTIDE SEQUENCE</scope>
    <source>
        <strain evidence="1">ARSEF 373</strain>
    </source>
</reference>
<proteinExistence type="predicted"/>
<evidence type="ECO:0000313" key="1">
    <source>
        <dbReference type="EMBL" id="DAZ95299.1"/>
    </source>
</evidence>
<name>A0AAV2YQ70_9STRA</name>
<comment type="caution">
    <text evidence="1">The sequence shown here is derived from an EMBL/GenBank/DDBJ whole genome shotgun (WGS) entry which is preliminary data.</text>
</comment>
<reference evidence="1" key="2">
    <citation type="journal article" date="2023" name="Microbiol Resour">
        <title>Decontamination and Annotation of the Draft Genome Sequence of the Oomycete Lagenidium giganteum ARSEF 373.</title>
        <authorList>
            <person name="Morgan W.R."/>
            <person name="Tartar A."/>
        </authorList>
    </citation>
    <scope>NUCLEOTIDE SEQUENCE</scope>
    <source>
        <strain evidence="1">ARSEF 373</strain>
    </source>
</reference>
<sequence>MRSVVIPPVAIPSKLRSRRAVNTLVGGKEVALTRTMWENQKKRTIKRQQLDMIDEDSEFDYAVLRP</sequence>
<protein>
    <submittedName>
        <fullName evidence="1">Uncharacterized protein</fullName>
    </submittedName>
</protein>
<accession>A0AAV2YQ70</accession>
<organism evidence="1 2">
    <name type="scientific">Lagenidium giganteum</name>
    <dbReference type="NCBI Taxonomy" id="4803"/>
    <lineage>
        <taxon>Eukaryota</taxon>
        <taxon>Sar</taxon>
        <taxon>Stramenopiles</taxon>
        <taxon>Oomycota</taxon>
        <taxon>Peronosporomycetes</taxon>
        <taxon>Pythiales</taxon>
        <taxon>Pythiaceae</taxon>
    </lineage>
</organism>
<dbReference type="Proteomes" id="UP001146120">
    <property type="component" value="Unassembled WGS sequence"/>
</dbReference>
<dbReference type="EMBL" id="DAKRPA010000210">
    <property type="protein sequence ID" value="DAZ95299.1"/>
    <property type="molecule type" value="Genomic_DNA"/>
</dbReference>